<organism evidence="15 16">
    <name type="scientific">Oceanivirga miroungae</name>
    <dbReference type="NCBI Taxonomy" id="1130046"/>
    <lineage>
        <taxon>Bacteria</taxon>
        <taxon>Fusobacteriati</taxon>
        <taxon>Fusobacteriota</taxon>
        <taxon>Fusobacteriia</taxon>
        <taxon>Fusobacteriales</taxon>
        <taxon>Leptotrichiaceae</taxon>
        <taxon>Oceanivirga</taxon>
    </lineage>
</organism>
<evidence type="ECO:0000256" key="13">
    <source>
        <dbReference type="SAM" id="Phobius"/>
    </source>
</evidence>
<dbReference type="AlphaFoldDB" id="A0A6I8MC07"/>
<feature type="transmembrane region" description="Helical" evidence="13">
    <location>
        <begin position="46"/>
        <end position="67"/>
    </location>
</feature>
<dbReference type="InterPro" id="IPR008915">
    <property type="entry name" value="Peptidase_M50"/>
</dbReference>
<dbReference type="Pfam" id="PF02163">
    <property type="entry name" value="Peptidase_M50"/>
    <property type="match status" value="1"/>
</dbReference>
<name>A0A6I8MC07_9FUSO</name>
<feature type="transmembrane region" description="Helical" evidence="13">
    <location>
        <begin position="155"/>
        <end position="176"/>
    </location>
</feature>
<keyword evidence="7" id="KW-0479">Metal-binding</keyword>
<dbReference type="GO" id="GO:0008237">
    <property type="term" value="F:metallopeptidase activity"/>
    <property type="evidence" value="ECO:0007669"/>
    <property type="project" value="UniProtKB-KW"/>
</dbReference>
<keyword evidence="4" id="KW-1003">Cell membrane</keyword>
<keyword evidence="10 13" id="KW-1133">Transmembrane helix</keyword>
<evidence type="ECO:0000256" key="9">
    <source>
        <dbReference type="ARBA" id="ARBA00022833"/>
    </source>
</evidence>
<gene>
    <name evidence="15" type="ORF">OMES3154_01056</name>
</gene>
<dbReference type="GO" id="GO:0005886">
    <property type="term" value="C:plasma membrane"/>
    <property type="evidence" value="ECO:0007669"/>
    <property type="project" value="UniProtKB-SubCell"/>
</dbReference>
<feature type="transmembrane region" description="Helical" evidence="13">
    <location>
        <begin position="126"/>
        <end position="148"/>
    </location>
</feature>
<dbReference type="GO" id="GO:0046872">
    <property type="term" value="F:metal ion binding"/>
    <property type="evidence" value="ECO:0007669"/>
    <property type="project" value="UniProtKB-KW"/>
</dbReference>
<evidence type="ECO:0000259" key="14">
    <source>
        <dbReference type="Pfam" id="PF02163"/>
    </source>
</evidence>
<evidence type="ECO:0000256" key="1">
    <source>
        <dbReference type="ARBA" id="ARBA00001947"/>
    </source>
</evidence>
<evidence type="ECO:0000256" key="12">
    <source>
        <dbReference type="ARBA" id="ARBA00023136"/>
    </source>
</evidence>
<keyword evidence="11" id="KW-0482">Metalloprotease</keyword>
<protein>
    <submittedName>
        <fullName evidence="15">Peptidase M50</fullName>
    </submittedName>
</protein>
<evidence type="ECO:0000256" key="5">
    <source>
        <dbReference type="ARBA" id="ARBA00022670"/>
    </source>
</evidence>
<comment type="subcellular location">
    <subcellularLocation>
        <location evidence="2">Cell membrane</location>
        <topology evidence="2">Multi-pass membrane protein</topology>
    </subcellularLocation>
</comment>
<evidence type="ECO:0000256" key="2">
    <source>
        <dbReference type="ARBA" id="ARBA00004651"/>
    </source>
</evidence>
<feature type="domain" description="Peptidase M50" evidence="14">
    <location>
        <begin position="157"/>
        <end position="203"/>
    </location>
</feature>
<evidence type="ECO:0000256" key="6">
    <source>
        <dbReference type="ARBA" id="ARBA00022692"/>
    </source>
</evidence>
<dbReference type="PANTHER" id="PTHR35864:SF1">
    <property type="entry name" value="ZINC METALLOPROTEASE YWHC-RELATED"/>
    <property type="match status" value="1"/>
</dbReference>
<accession>A0A6I8MC07</accession>
<keyword evidence="9" id="KW-0862">Zinc</keyword>
<feature type="transmembrane region" description="Helical" evidence="13">
    <location>
        <begin position="207"/>
        <end position="226"/>
    </location>
</feature>
<reference evidence="15 16" key="1">
    <citation type="submission" date="2019-10" db="EMBL/GenBank/DDBJ databases">
        <authorList>
            <person name="Blom J."/>
        </authorList>
    </citation>
    <scope>NUCLEOTIDE SEQUENCE [LARGE SCALE GENOMIC DNA]</scope>
    <source>
        <strain evidence="15 16">ES3154-GLU</strain>
    </source>
</reference>
<dbReference type="CDD" id="cd06158">
    <property type="entry name" value="S2P-M50_like_1"/>
    <property type="match status" value="1"/>
</dbReference>
<evidence type="ECO:0000256" key="3">
    <source>
        <dbReference type="ARBA" id="ARBA00007931"/>
    </source>
</evidence>
<comment type="similarity">
    <text evidence="3">Belongs to the peptidase M50B family.</text>
</comment>
<evidence type="ECO:0000256" key="8">
    <source>
        <dbReference type="ARBA" id="ARBA00022801"/>
    </source>
</evidence>
<dbReference type="PANTHER" id="PTHR35864">
    <property type="entry name" value="ZINC METALLOPROTEASE MJ0611-RELATED"/>
    <property type="match status" value="1"/>
</dbReference>
<keyword evidence="12 13" id="KW-0472">Membrane</keyword>
<evidence type="ECO:0000313" key="16">
    <source>
        <dbReference type="Proteomes" id="UP000419017"/>
    </source>
</evidence>
<keyword evidence="8" id="KW-0378">Hydrolase</keyword>
<evidence type="ECO:0000256" key="7">
    <source>
        <dbReference type="ARBA" id="ARBA00022723"/>
    </source>
</evidence>
<sequence length="236" mass="27227">MNKFRKYRYMLEYYDLKYPYIKYILILFIFFSIFTGKSLLNSIFKVLAFLMAVVSHELAHGYVAYLFGDDTAKINGRLSLNPIKHFDLNGLLLPAILLLINSPIIIGSAKPVPINEYRLKNKNISLFLVSIAGISMNILLALFSAIIFKYVNNEYIRLFMINMFVINVSLAAFNIIPVPPLDGSRILRLLVPYEIKQMLDRIESNPIVSFLIIIIILNTNIFSYIYRSIVSILWLL</sequence>
<comment type="cofactor">
    <cofactor evidence="1">
        <name>Zn(2+)</name>
        <dbReference type="ChEBI" id="CHEBI:29105"/>
    </cofactor>
</comment>
<evidence type="ECO:0000256" key="11">
    <source>
        <dbReference type="ARBA" id="ARBA00023049"/>
    </source>
</evidence>
<dbReference type="InterPro" id="IPR044537">
    <property type="entry name" value="Rip2-like"/>
</dbReference>
<evidence type="ECO:0000256" key="4">
    <source>
        <dbReference type="ARBA" id="ARBA00022475"/>
    </source>
</evidence>
<feature type="transmembrane region" description="Helical" evidence="13">
    <location>
        <begin position="20"/>
        <end position="40"/>
    </location>
</feature>
<dbReference type="RefSeq" id="WP_156683741.1">
    <property type="nucleotide sequence ID" value="NZ_CABWIB010000001.1"/>
</dbReference>
<keyword evidence="5" id="KW-0645">Protease</keyword>
<feature type="transmembrane region" description="Helical" evidence="13">
    <location>
        <begin position="88"/>
        <end position="106"/>
    </location>
</feature>
<dbReference type="InterPro" id="IPR052348">
    <property type="entry name" value="Metallopeptidase_M50B"/>
</dbReference>
<dbReference type="GO" id="GO:0006508">
    <property type="term" value="P:proteolysis"/>
    <property type="evidence" value="ECO:0007669"/>
    <property type="project" value="UniProtKB-KW"/>
</dbReference>
<dbReference type="EMBL" id="CABWIB010000001">
    <property type="protein sequence ID" value="VWL85768.1"/>
    <property type="molecule type" value="Genomic_DNA"/>
</dbReference>
<dbReference type="Proteomes" id="UP000419017">
    <property type="component" value="Unassembled WGS sequence"/>
</dbReference>
<keyword evidence="6 13" id="KW-0812">Transmembrane</keyword>
<evidence type="ECO:0000313" key="15">
    <source>
        <dbReference type="EMBL" id="VWL85768.1"/>
    </source>
</evidence>
<evidence type="ECO:0000256" key="10">
    <source>
        <dbReference type="ARBA" id="ARBA00022989"/>
    </source>
</evidence>
<keyword evidence="16" id="KW-1185">Reference proteome</keyword>
<proteinExistence type="inferred from homology"/>